<dbReference type="InterPro" id="IPR027417">
    <property type="entry name" value="P-loop_NTPase"/>
</dbReference>
<reference evidence="2" key="1">
    <citation type="submission" date="2019-03" db="EMBL/GenBank/DDBJ databases">
        <title>Single cell metagenomics reveals metabolic interactions within the superorganism composed of flagellate Streblomastix strix and complex community of Bacteroidetes bacteria on its surface.</title>
        <authorList>
            <person name="Treitli S.C."/>
            <person name="Kolisko M."/>
            <person name="Husnik F."/>
            <person name="Keeling P."/>
            <person name="Hampl V."/>
        </authorList>
    </citation>
    <scope>NUCLEOTIDE SEQUENCE</scope>
    <source>
        <strain evidence="2">STM</strain>
    </source>
</reference>
<dbReference type="EMBL" id="SNRY01000678">
    <property type="protein sequence ID" value="KAA6337680.1"/>
    <property type="molecule type" value="Genomic_DNA"/>
</dbReference>
<dbReference type="AlphaFoldDB" id="A0A5J4RX20"/>
<evidence type="ECO:0000259" key="1">
    <source>
        <dbReference type="Pfam" id="PF13304"/>
    </source>
</evidence>
<organism evidence="2">
    <name type="scientific">termite gut metagenome</name>
    <dbReference type="NCBI Taxonomy" id="433724"/>
    <lineage>
        <taxon>unclassified sequences</taxon>
        <taxon>metagenomes</taxon>
        <taxon>organismal metagenomes</taxon>
    </lineage>
</organism>
<gene>
    <name evidence="2" type="ORF">EZS27_014252</name>
</gene>
<sequence length="325" mass="37133">MTTKIEIKNFKSVKHVVFEDCKRINLLIGKPNVGKSNILEALSVFSLPYARYTKNKSLQQFIRCENESELFYNGDMTKNIEIHTDADKFVFQSNKTSHISRLNGFLNEKSVVELTSSKIKQTGSEMPNADVRSYFSPSSFQFENTGVKFLQPTTGSNLSSVLDSLEETKKEISDILALYELKLSYDRASQEIKLLKTISDGSIYLVPFNSIADTLQRIMFYKTAIASNENAILTFEEPEAHSYPPYISKITTDIIYSESNQFFITTHSPYVLNELLENKKEDLSIYLIDFENGETSARGLTEEEIDEVYRFGVDLFFNSEIFLAK</sequence>
<dbReference type="GO" id="GO:0005524">
    <property type="term" value="F:ATP binding"/>
    <property type="evidence" value="ECO:0007669"/>
    <property type="project" value="InterPro"/>
</dbReference>
<feature type="domain" description="ATPase AAA-type core" evidence="1">
    <location>
        <begin position="24"/>
        <end position="273"/>
    </location>
</feature>
<dbReference type="PANTHER" id="PTHR43581">
    <property type="entry name" value="ATP/GTP PHOSPHATASE"/>
    <property type="match status" value="1"/>
</dbReference>
<dbReference type="SUPFAM" id="SSF52540">
    <property type="entry name" value="P-loop containing nucleoside triphosphate hydrolases"/>
    <property type="match status" value="1"/>
</dbReference>
<proteinExistence type="predicted"/>
<dbReference type="GO" id="GO:0016887">
    <property type="term" value="F:ATP hydrolysis activity"/>
    <property type="evidence" value="ECO:0007669"/>
    <property type="project" value="InterPro"/>
</dbReference>
<dbReference type="Pfam" id="PF13304">
    <property type="entry name" value="AAA_21"/>
    <property type="match status" value="1"/>
</dbReference>
<dbReference type="Gene3D" id="3.40.50.300">
    <property type="entry name" value="P-loop containing nucleotide triphosphate hydrolases"/>
    <property type="match status" value="1"/>
</dbReference>
<comment type="caution">
    <text evidence="2">The sequence shown here is derived from an EMBL/GenBank/DDBJ whole genome shotgun (WGS) entry which is preliminary data.</text>
</comment>
<dbReference type="PANTHER" id="PTHR43581:SF4">
    <property type="entry name" value="ATP_GTP PHOSPHATASE"/>
    <property type="match status" value="1"/>
</dbReference>
<dbReference type="InterPro" id="IPR003959">
    <property type="entry name" value="ATPase_AAA_core"/>
</dbReference>
<name>A0A5J4RX20_9ZZZZ</name>
<protein>
    <submittedName>
        <fullName evidence="2">DNA replication and repair protein RecF</fullName>
    </submittedName>
</protein>
<dbReference type="InterPro" id="IPR051396">
    <property type="entry name" value="Bact_Antivir_Def_Nuclease"/>
</dbReference>
<accession>A0A5J4RX20</accession>
<evidence type="ECO:0000313" key="2">
    <source>
        <dbReference type="EMBL" id="KAA6337680.1"/>
    </source>
</evidence>